<dbReference type="SUPFAM" id="SSF51556">
    <property type="entry name" value="Metallo-dependent hydrolases"/>
    <property type="match status" value="1"/>
</dbReference>
<dbReference type="InterPro" id="IPR032466">
    <property type="entry name" value="Metal_Hydrolase"/>
</dbReference>
<dbReference type="GO" id="GO:0016810">
    <property type="term" value="F:hydrolase activity, acting on carbon-nitrogen (but not peptide) bonds"/>
    <property type="evidence" value="ECO:0007669"/>
    <property type="project" value="InterPro"/>
</dbReference>
<dbReference type="PANTHER" id="PTHR22642:SF2">
    <property type="entry name" value="PROTEIN LONG AFTER FAR-RED 3"/>
    <property type="match status" value="1"/>
</dbReference>
<dbReference type="EMBL" id="MFGW01000132">
    <property type="protein sequence ID" value="OGF64727.1"/>
    <property type="molecule type" value="Genomic_DNA"/>
</dbReference>
<dbReference type="SUPFAM" id="SSF51338">
    <property type="entry name" value="Composite domain of metallo-dependent hydrolases"/>
    <property type="match status" value="1"/>
</dbReference>
<reference evidence="2 3" key="1">
    <citation type="journal article" date="2016" name="Nat. Commun.">
        <title>Thousands of microbial genomes shed light on interconnected biogeochemical processes in an aquifer system.</title>
        <authorList>
            <person name="Anantharaman K."/>
            <person name="Brown C.T."/>
            <person name="Hug L.A."/>
            <person name="Sharon I."/>
            <person name="Castelle C.J."/>
            <person name="Probst A.J."/>
            <person name="Thomas B.C."/>
            <person name="Singh A."/>
            <person name="Wilkins M.J."/>
            <person name="Karaoz U."/>
            <person name="Brodie E.L."/>
            <person name="Williams K.H."/>
            <person name="Hubbard S.S."/>
            <person name="Banfield J.F."/>
        </authorList>
    </citation>
    <scope>NUCLEOTIDE SEQUENCE [LARGE SCALE GENOMIC DNA]</scope>
</reference>
<name>A0A1F5VMT2_9BACT</name>
<dbReference type="Pfam" id="PF07969">
    <property type="entry name" value="Amidohydro_3"/>
    <property type="match status" value="1"/>
</dbReference>
<evidence type="ECO:0000313" key="2">
    <source>
        <dbReference type="EMBL" id="OGF64727.1"/>
    </source>
</evidence>
<accession>A0A1F5VMT2</accession>
<dbReference type="InterPro" id="IPR011059">
    <property type="entry name" value="Metal-dep_hydrolase_composite"/>
</dbReference>
<protein>
    <recommendedName>
        <fullName evidence="1">Amidohydrolase 3 domain-containing protein</fullName>
    </recommendedName>
</protein>
<feature type="domain" description="Amidohydrolase 3" evidence="1">
    <location>
        <begin position="31"/>
        <end position="173"/>
    </location>
</feature>
<dbReference type="Proteomes" id="UP000178943">
    <property type="component" value="Unassembled WGS sequence"/>
</dbReference>
<dbReference type="Gene3D" id="3.20.20.140">
    <property type="entry name" value="Metal-dependent hydrolases"/>
    <property type="match status" value="1"/>
</dbReference>
<dbReference type="AlphaFoldDB" id="A0A1F5VMT2"/>
<sequence length="180" mass="20012">MVLCPQPGFILFYGMFWEHAFGSGTGEPTLPRLTHSVPYKSAVDAGIKVALSSDNPCVPNLSPLLAIWEAVHRRTMRIGSETRSVRDSYVYNHLDERGVMVDERVDFNQALRGHTIDAAYCGFEEKEKGSLEEGKLADLVVWNKDIRIIGERMPVGSLKEIEPVMTIIDGQIVNGIGSKH</sequence>
<comment type="caution">
    <text evidence="2">The sequence shown here is derived from an EMBL/GenBank/DDBJ whole genome shotgun (WGS) entry which is preliminary data.</text>
</comment>
<proteinExistence type="predicted"/>
<dbReference type="InterPro" id="IPR013108">
    <property type="entry name" value="Amidohydro_3"/>
</dbReference>
<gene>
    <name evidence="2" type="ORF">A2Y62_14855</name>
</gene>
<dbReference type="PANTHER" id="PTHR22642">
    <property type="entry name" value="IMIDAZOLONEPROPIONASE"/>
    <property type="match status" value="1"/>
</dbReference>
<evidence type="ECO:0000259" key="1">
    <source>
        <dbReference type="Pfam" id="PF07969"/>
    </source>
</evidence>
<evidence type="ECO:0000313" key="3">
    <source>
        <dbReference type="Proteomes" id="UP000178943"/>
    </source>
</evidence>
<organism evidence="2 3">
    <name type="scientific">Candidatus Fischerbacteria bacterium RBG_13_37_8</name>
    <dbReference type="NCBI Taxonomy" id="1817863"/>
    <lineage>
        <taxon>Bacteria</taxon>
        <taxon>Candidatus Fischeribacteriota</taxon>
    </lineage>
</organism>
<dbReference type="STRING" id="1817863.A2Y62_14855"/>